<dbReference type="Proteomes" id="UP000649179">
    <property type="component" value="Unassembled WGS sequence"/>
</dbReference>
<dbReference type="InterPro" id="IPR050266">
    <property type="entry name" value="AB_hydrolase_sf"/>
</dbReference>
<dbReference type="Pfam" id="PF12697">
    <property type="entry name" value="Abhydrolase_6"/>
    <property type="match status" value="1"/>
</dbReference>
<proteinExistence type="predicted"/>
<dbReference type="SUPFAM" id="SSF53474">
    <property type="entry name" value="alpha/beta-Hydrolases"/>
    <property type="match status" value="1"/>
</dbReference>
<dbReference type="EMBL" id="BMKQ01000001">
    <property type="protein sequence ID" value="GGF56142.1"/>
    <property type="molecule type" value="Genomic_DNA"/>
</dbReference>
<dbReference type="InterPro" id="IPR000073">
    <property type="entry name" value="AB_hydrolase_1"/>
</dbReference>
<dbReference type="Gene3D" id="3.40.50.1820">
    <property type="entry name" value="alpha/beta hydrolase"/>
    <property type="match status" value="1"/>
</dbReference>
<evidence type="ECO:0000259" key="2">
    <source>
        <dbReference type="Pfam" id="PF12697"/>
    </source>
</evidence>
<dbReference type="GO" id="GO:0016787">
    <property type="term" value="F:hydrolase activity"/>
    <property type="evidence" value="ECO:0007669"/>
    <property type="project" value="UniProtKB-KW"/>
</dbReference>
<organism evidence="3 4">
    <name type="scientific">Marmoricola endophyticus</name>
    <dbReference type="NCBI Taxonomy" id="2040280"/>
    <lineage>
        <taxon>Bacteria</taxon>
        <taxon>Bacillati</taxon>
        <taxon>Actinomycetota</taxon>
        <taxon>Actinomycetes</taxon>
        <taxon>Propionibacteriales</taxon>
        <taxon>Nocardioidaceae</taxon>
        <taxon>Marmoricola</taxon>
    </lineage>
</organism>
<keyword evidence="4" id="KW-1185">Reference proteome</keyword>
<dbReference type="PANTHER" id="PTHR43798">
    <property type="entry name" value="MONOACYLGLYCEROL LIPASE"/>
    <property type="match status" value="1"/>
</dbReference>
<protein>
    <submittedName>
        <fullName evidence="3">Alpha/beta hydrolase</fullName>
    </submittedName>
</protein>
<dbReference type="PANTHER" id="PTHR43798:SF31">
    <property type="entry name" value="AB HYDROLASE SUPERFAMILY PROTEIN YCLE"/>
    <property type="match status" value="1"/>
</dbReference>
<reference evidence="3" key="2">
    <citation type="submission" date="2020-09" db="EMBL/GenBank/DDBJ databases">
        <authorList>
            <person name="Sun Q."/>
            <person name="Zhou Y."/>
        </authorList>
    </citation>
    <scope>NUCLEOTIDE SEQUENCE</scope>
    <source>
        <strain evidence="3">CGMCC 1.16067</strain>
    </source>
</reference>
<dbReference type="GO" id="GO:0016020">
    <property type="term" value="C:membrane"/>
    <property type="evidence" value="ECO:0007669"/>
    <property type="project" value="TreeGrafter"/>
</dbReference>
<accession>A0A917BRK4</accession>
<sequence length="288" mass="30121">MTALEPLEVAVEGGSLRALRWGSGAQVCVALHGITANAASWTAVGERLPQDWSLVAVDMRGRGHSRELGAPYDAERLAADAAAVVRATGARVLAGHSLGAYVAVGVERDFPGLVERLVLLDGGLALPVPPDVDPDAALAATLGPALDRLSHVFADEESYVDTFRAHPALGPYWTEAIEAYARYDALPTDGGVRARAVLEAVRVSGRELLTRGAEIDAAVHGLTVPARLLCVERGLQDQPGGLLPVDVVEAAAAAQPMLEVSTVPDTNHYTIAFAPHAVDAVVDAITRD</sequence>
<gene>
    <name evidence="3" type="ORF">GCM10011519_32600</name>
</gene>
<evidence type="ECO:0000313" key="3">
    <source>
        <dbReference type="EMBL" id="GGF56142.1"/>
    </source>
</evidence>
<feature type="domain" description="AB hydrolase-1" evidence="2">
    <location>
        <begin position="29"/>
        <end position="283"/>
    </location>
</feature>
<comment type="caution">
    <text evidence="3">The sequence shown here is derived from an EMBL/GenBank/DDBJ whole genome shotgun (WGS) entry which is preliminary data.</text>
</comment>
<dbReference type="RefSeq" id="WP_188780729.1">
    <property type="nucleotide sequence ID" value="NZ_BMKQ01000001.1"/>
</dbReference>
<evidence type="ECO:0000313" key="4">
    <source>
        <dbReference type="Proteomes" id="UP000649179"/>
    </source>
</evidence>
<keyword evidence="1 3" id="KW-0378">Hydrolase</keyword>
<reference evidence="3" key="1">
    <citation type="journal article" date="2014" name="Int. J. Syst. Evol. Microbiol.">
        <title>Complete genome sequence of Corynebacterium casei LMG S-19264T (=DSM 44701T), isolated from a smear-ripened cheese.</title>
        <authorList>
            <consortium name="US DOE Joint Genome Institute (JGI-PGF)"/>
            <person name="Walter F."/>
            <person name="Albersmeier A."/>
            <person name="Kalinowski J."/>
            <person name="Ruckert C."/>
        </authorList>
    </citation>
    <scope>NUCLEOTIDE SEQUENCE</scope>
    <source>
        <strain evidence="3">CGMCC 1.16067</strain>
    </source>
</reference>
<dbReference type="AlphaFoldDB" id="A0A917BRK4"/>
<dbReference type="InterPro" id="IPR029058">
    <property type="entry name" value="AB_hydrolase_fold"/>
</dbReference>
<evidence type="ECO:0000256" key="1">
    <source>
        <dbReference type="ARBA" id="ARBA00022801"/>
    </source>
</evidence>
<name>A0A917BRK4_9ACTN</name>